<dbReference type="GO" id="GO:0008757">
    <property type="term" value="F:S-adenosylmethionine-dependent methyltransferase activity"/>
    <property type="evidence" value="ECO:0007669"/>
    <property type="project" value="InterPro"/>
</dbReference>
<gene>
    <name evidence="2" type="ORF">EDM21_02920</name>
</gene>
<keyword evidence="3" id="KW-1185">Reference proteome</keyword>
<dbReference type="EMBL" id="RHLK01000002">
    <property type="protein sequence ID" value="MVO98494.1"/>
    <property type="molecule type" value="Genomic_DNA"/>
</dbReference>
<sequence length="244" mass="27952">MQNKVRFYEQTGVAMTCRNFSEYLHMFDLQEEHLLGRKILDTGAGASSFTAEAVRRGIDAYAADPLYSEDAAGLEERGRNEIGKFVAKLTERQHLFNWDLYGGPEQLRAIREQSFEAFLTHYKADSRLNRYTAASLPALPYEKESFDLILCSHFLFLYAEQFDQEFHRQALEELLRICRPGGEVRIYPLLAFDGSRYEHLPALIKQLGTKEISVEFRPTKLAFIPGSYDYLTLRKLAAKGVSSS</sequence>
<protein>
    <submittedName>
        <fullName evidence="2">Methyltransferase domain-containing protein</fullName>
    </submittedName>
</protein>
<dbReference type="RefSeq" id="WP_157332792.1">
    <property type="nucleotide sequence ID" value="NZ_RHLK01000002.1"/>
</dbReference>
<dbReference type="OrthoDB" id="9787807at2"/>
<dbReference type="Pfam" id="PF08241">
    <property type="entry name" value="Methyltransf_11"/>
    <property type="match status" value="1"/>
</dbReference>
<proteinExistence type="predicted"/>
<dbReference type="AlphaFoldDB" id="A0A7X3JY18"/>
<evidence type="ECO:0000313" key="3">
    <source>
        <dbReference type="Proteomes" id="UP000490800"/>
    </source>
</evidence>
<dbReference type="Gene3D" id="3.40.50.150">
    <property type="entry name" value="Vaccinia Virus protein VP39"/>
    <property type="match status" value="1"/>
</dbReference>
<organism evidence="2 3">
    <name type="scientific">Paenibacillus lutrae</name>
    <dbReference type="NCBI Taxonomy" id="2078573"/>
    <lineage>
        <taxon>Bacteria</taxon>
        <taxon>Bacillati</taxon>
        <taxon>Bacillota</taxon>
        <taxon>Bacilli</taxon>
        <taxon>Bacillales</taxon>
        <taxon>Paenibacillaceae</taxon>
        <taxon>Paenibacillus</taxon>
    </lineage>
</organism>
<keyword evidence="2" id="KW-0808">Transferase</keyword>
<dbReference type="GO" id="GO:0032259">
    <property type="term" value="P:methylation"/>
    <property type="evidence" value="ECO:0007669"/>
    <property type="project" value="UniProtKB-KW"/>
</dbReference>
<evidence type="ECO:0000259" key="1">
    <source>
        <dbReference type="Pfam" id="PF08241"/>
    </source>
</evidence>
<reference evidence="2 3" key="1">
    <citation type="journal article" date="2019" name="Microorganisms">
        <title>Paenibacillus lutrae sp. nov., A Chitinolytic Species Isolated from A River Otter in Castril Natural Park, Granada, Spain.</title>
        <authorList>
            <person name="Rodriguez M."/>
            <person name="Reina J.C."/>
            <person name="Bejar V."/>
            <person name="Llamas I."/>
        </authorList>
    </citation>
    <scope>NUCLEOTIDE SEQUENCE [LARGE SCALE GENOMIC DNA]</scope>
    <source>
        <strain evidence="2 3">N10</strain>
    </source>
</reference>
<comment type="caution">
    <text evidence="2">The sequence shown here is derived from an EMBL/GenBank/DDBJ whole genome shotgun (WGS) entry which is preliminary data.</text>
</comment>
<accession>A0A7X3JY18</accession>
<dbReference type="Proteomes" id="UP000490800">
    <property type="component" value="Unassembled WGS sequence"/>
</dbReference>
<dbReference type="SUPFAM" id="SSF53335">
    <property type="entry name" value="S-adenosyl-L-methionine-dependent methyltransferases"/>
    <property type="match status" value="1"/>
</dbReference>
<evidence type="ECO:0000313" key="2">
    <source>
        <dbReference type="EMBL" id="MVO98494.1"/>
    </source>
</evidence>
<feature type="domain" description="Methyltransferase type 11" evidence="1">
    <location>
        <begin position="127"/>
        <end position="184"/>
    </location>
</feature>
<keyword evidence="2" id="KW-0489">Methyltransferase</keyword>
<name>A0A7X3JY18_9BACL</name>
<dbReference type="InterPro" id="IPR013216">
    <property type="entry name" value="Methyltransf_11"/>
</dbReference>
<dbReference type="InterPro" id="IPR029063">
    <property type="entry name" value="SAM-dependent_MTases_sf"/>
</dbReference>